<evidence type="ECO:0000256" key="4">
    <source>
        <dbReference type="ARBA" id="ARBA00023163"/>
    </source>
</evidence>
<dbReference type="InterPro" id="IPR014284">
    <property type="entry name" value="RNA_pol_sigma-70_dom"/>
</dbReference>
<proteinExistence type="inferred from homology"/>
<keyword evidence="3" id="KW-0731">Sigma factor</keyword>
<dbReference type="SUPFAM" id="SSF88946">
    <property type="entry name" value="Sigma2 domain of RNA polymerase sigma factors"/>
    <property type="match status" value="1"/>
</dbReference>
<accession>A0A2H3NHY4</accession>
<dbReference type="InterPro" id="IPR007627">
    <property type="entry name" value="RNA_pol_sigma70_r2"/>
</dbReference>
<dbReference type="SUPFAM" id="SSF88659">
    <property type="entry name" value="Sigma3 and sigma4 domains of RNA polymerase sigma factors"/>
    <property type="match status" value="1"/>
</dbReference>
<dbReference type="Pfam" id="PF08281">
    <property type="entry name" value="Sigma70_r4_2"/>
    <property type="match status" value="1"/>
</dbReference>
<dbReference type="GO" id="GO:0003677">
    <property type="term" value="F:DNA binding"/>
    <property type="evidence" value="ECO:0007669"/>
    <property type="project" value="InterPro"/>
</dbReference>
<comment type="similarity">
    <text evidence="1">Belongs to the sigma-70 factor family. ECF subfamily.</text>
</comment>
<name>A0A2H3NHY4_9BACT</name>
<evidence type="ECO:0000313" key="7">
    <source>
        <dbReference type="EMBL" id="PEN04997.1"/>
    </source>
</evidence>
<dbReference type="InterPro" id="IPR013249">
    <property type="entry name" value="RNA_pol_sigma70_r4_t2"/>
</dbReference>
<dbReference type="InterPro" id="IPR039425">
    <property type="entry name" value="RNA_pol_sigma-70-like"/>
</dbReference>
<dbReference type="EMBL" id="PDEP01000018">
    <property type="protein sequence ID" value="PEN04997.1"/>
    <property type="molecule type" value="Genomic_DNA"/>
</dbReference>
<evidence type="ECO:0000259" key="5">
    <source>
        <dbReference type="Pfam" id="PF04542"/>
    </source>
</evidence>
<feature type="domain" description="RNA polymerase sigma factor 70 region 4 type 2" evidence="6">
    <location>
        <begin position="124"/>
        <end position="174"/>
    </location>
</feature>
<dbReference type="Proteomes" id="UP000221024">
    <property type="component" value="Unassembled WGS sequence"/>
</dbReference>
<dbReference type="Gene3D" id="1.10.10.10">
    <property type="entry name" value="Winged helix-like DNA-binding domain superfamily/Winged helix DNA-binding domain"/>
    <property type="match status" value="1"/>
</dbReference>
<protein>
    <recommendedName>
        <fullName evidence="9">RNA polymerase subunit sigma-24</fullName>
    </recommendedName>
</protein>
<keyword evidence="2" id="KW-0805">Transcription regulation</keyword>
<reference evidence="7 8" key="1">
    <citation type="submission" date="2017-10" db="EMBL/GenBank/DDBJ databases">
        <title>Draft genome of Longimonas halophila.</title>
        <authorList>
            <person name="Goh K.M."/>
            <person name="Shamsir M.S."/>
            <person name="Lim S.W."/>
        </authorList>
    </citation>
    <scope>NUCLEOTIDE SEQUENCE [LARGE SCALE GENOMIC DNA]</scope>
    <source>
        <strain evidence="7 8">KCTC 42399</strain>
    </source>
</reference>
<comment type="caution">
    <text evidence="7">The sequence shown here is derived from an EMBL/GenBank/DDBJ whole genome shotgun (WGS) entry which is preliminary data.</text>
</comment>
<dbReference type="PANTHER" id="PTHR43133:SF46">
    <property type="entry name" value="RNA POLYMERASE SIGMA-70 FACTOR ECF SUBFAMILY"/>
    <property type="match status" value="1"/>
</dbReference>
<evidence type="ECO:0000259" key="6">
    <source>
        <dbReference type="Pfam" id="PF08281"/>
    </source>
</evidence>
<dbReference type="InterPro" id="IPR013325">
    <property type="entry name" value="RNA_pol_sigma_r2"/>
</dbReference>
<feature type="domain" description="RNA polymerase sigma-70 region 2" evidence="5">
    <location>
        <begin position="22"/>
        <end position="88"/>
    </location>
</feature>
<dbReference type="Pfam" id="PF04542">
    <property type="entry name" value="Sigma70_r2"/>
    <property type="match status" value="1"/>
</dbReference>
<dbReference type="GO" id="GO:0016987">
    <property type="term" value="F:sigma factor activity"/>
    <property type="evidence" value="ECO:0007669"/>
    <property type="project" value="UniProtKB-KW"/>
</dbReference>
<dbReference type="InterPro" id="IPR013324">
    <property type="entry name" value="RNA_pol_sigma_r3/r4-like"/>
</dbReference>
<dbReference type="NCBIfam" id="TIGR02937">
    <property type="entry name" value="sigma70-ECF"/>
    <property type="match status" value="1"/>
</dbReference>
<dbReference type="CDD" id="cd06171">
    <property type="entry name" value="Sigma70_r4"/>
    <property type="match status" value="1"/>
</dbReference>
<keyword evidence="4" id="KW-0804">Transcription</keyword>
<dbReference type="AlphaFoldDB" id="A0A2H3NHY4"/>
<dbReference type="PANTHER" id="PTHR43133">
    <property type="entry name" value="RNA POLYMERASE ECF-TYPE SIGMA FACTO"/>
    <property type="match status" value="1"/>
</dbReference>
<evidence type="ECO:0000256" key="1">
    <source>
        <dbReference type="ARBA" id="ARBA00010641"/>
    </source>
</evidence>
<evidence type="ECO:0000313" key="8">
    <source>
        <dbReference type="Proteomes" id="UP000221024"/>
    </source>
</evidence>
<dbReference type="OrthoDB" id="9150024at2"/>
<dbReference type="InterPro" id="IPR036388">
    <property type="entry name" value="WH-like_DNA-bd_sf"/>
</dbReference>
<dbReference type="GO" id="GO:0006352">
    <property type="term" value="P:DNA-templated transcription initiation"/>
    <property type="evidence" value="ECO:0007669"/>
    <property type="project" value="InterPro"/>
</dbReference>
<gene>
    <name evidence="7" type="ORF">CRI93_14140</name>
</gene>
<sequence>MDASTPPDDGSVSPSNDPFEELFRQVYPDLRSYGRRLTTRTAVVEDAIQEVFMALWRSDTAVGDLTHPRSYLLSALRRQILGHLQTERKLHTRHDDHAKETPAFIGTYEDLIVAHERRSEQHTKVKAALSTLSERRHEALYLRFRHGLTHQEVADVMDIAHQTARNYVSEALLHIRQHIKAVDAS</sequence>
<evidence type="ECO:0000256" key="2">
    <source>
        <dbReference type="ARBA" id="ARBA00023015"/>
    </source>
</evidence>
<keyword evidence="8" id="KW-1185">Reference proteome</keyword>
<dbReference type="Gene3D" id="1.10.1740.10">
    <property type="match status" value="1"/>
</dbReference>
<evidence type="ECO:0008006" key="9">
    <source>
        <dbReference type="Google" id="ProtNLM"/>
    </source>
</evidence>
<dbReference type="RefSeq" id="WP_098063296.1">
    <property type="nucleotide sequence ID" value="NZ_PDEP01000018.1"/>
</dbReference>
<organism evidence="7 8">
    <name type="scientific">Longimonas halophila</name>
    <dbReference type="NCBI Taxonomy" id="1469170"/>
    <lineage>
        <taxon>Bacteria</taxon>
        <taxon>Pseudomonadati</taxon>
        <taxon>Rhodothermota</taxon>
        <taxon>Rhodothermia</taxon>
        <taxon>Rhodothermales</taxon>
        <taxon>Salisaetaceae</taxon>
        <taxon>Longimonas</taxon>
    </lineage>
</organism>
<evidence type="ECO:0000256" key="3">
    <source>
        <dbReference type="ARBA" id="ARBA00023082"/>
    </source>
</evidence>